<dbReference type="SMART" id="SM00342">
    <property type="entry name" value="HTH_ARAC"/>
    <property type="match status" value="1"/>
</dbReference>
<keyword evidence="4" id="KW-0804">Transcription</keyword>
<name>A0ABV4AD40_9GAMM</name>
<dbReference type="CDD" id="cd06124">
    <property type="entry name" value="cupin_NimR-like_N"/>
    <property type="match status" value="1"/>
</dbReference>
<evidence type="ECO:0000256" key="1">
    <source>
        <dbReference type="ARBA" id="ARBA00023015"/>
    </source>
</evidence>
<dbReference type="InterPro" id="IPR020449">
    <property type="entry name" value="Tscrpt_reg_AraC-type_HTH"/>
</dbReference>
<dbReference type="RefSeq" id="WP_369453798.1">
    <property type="nucleotide sequence ID" value="NZ_JBGCUO010000001.1"/>
</dbReference>
<dbReference type="SUPFAM" id="SSF46689">
    <property type="entry name" value="Homeodomain-like"/>
    <property type="match status" value="1"/>
</dbReference>
<dbReference type="InterPro" id="IPR003313">
    <property type="entry name" value="AraC-bd"/>
</dbReference>
<dbReference type="PROSITE" id="PS01124">
    <property type="entry name" value="HTH_ARAC_FAMILY_2"/>
    <property type="match status" value="1"/>
</dbReference>
<protein>
    <submittedName>
        <fullName evidence="6">Helix-turn-helix transcriptional regulator</fullName>
    </submittedName>
</protein>
<dbReference type="PROSITE" id="PS00041">
    <property type="entry name" value="HTH_ARAC_FAMILY_1"/>
    <property type="match status" value="1"/>
</dbReference>
<reference evidence="6 7" key="1">
    <citation type="submission" date="2024-07" db="EMBL/GenBank/DDBJ databases">
        <authorList>
            <person name="Ren Q."/>
        </authorList>
    </citation>
    <scope>NUCLEOTIDE SEQUENCE [LARGE SCALE GENOMIC DNA]</scope>
    <source>
        <strain evidence="6 7">REN37</strain>
    </source>
</reference>
<keyword evidence="2" id="KW-0238">DNA-binding</keyword>
<keyword evidence="3" id="KW-0010">Activator</keyword>
<dbReference type="PANTHER" id="PTHR11019">
    <property type="entry name" value="HTH-TYPE TRANSCRIPTIONAL REGULATOR NIMR"/>
    <property type="match status" value="1"/>
</dbReference>
<evidence type="ECO:0000256" key="2">
    <source>
        <dbReference type="ARBA" id="ARBA00023125"/>
    </source>
</evidence>
<keyword evidence="7" id="KW-1185">Reference proteome</keyword>
<feature type="domain" description="HTH araC/xylS-type" evidence="5">
    <location>
        <begin position="161"/>
        <end position="258"/>
    </location>
</feature>
<dbReference type="SUPFAM" id="SSF51182">
    <property type="entry name" value="RmlC-like cupins"/>
    <property type="match status" value="1"/>
</dbReference>
<proteinExistence type="predicted"/>
<accession>A0ABV4AD40</accession>
<dbReference type="PANTHER" id="PTHR11019:SF199">
    <property type="entry name" value="HTH-TYPE TRANSCRIPTIONAL REGULATOR NIMR"/>
    <property type="match status" value="1"/>
</dbReference>
<dbReference type="InterPro" id="IPR009057">
    <property type="entry name" value="Homeodomain-like_sf"/>
</dbReference>
<dbReference type="InterPro" id="IPR018060">
    <property type="entry name" value="HTH_AraC"/>
</dbReference>
<evidence type="ECO:0000313" key="7">
    <source>
        <dbReference type="Proteomes" id="UP001562065"/>
    </source>
</evidence>
<dbReference type="InterPro" id="IPR011051">
    <property type="entry name" value="RmlC_Cupin_sf"/>
</dbReference>
<evidence type="ECO:0000256" key="3">
    <source>
        <dbReference type="ARBA" id="ARBA00023159"/>
    </source>
</evidence>
<dbReference type="InterPro" id="IPR018062">
    <property type="entry name" value="HTH_AraC-typ_CS"/>
</dbReference>
<dbReference type="PRINTS" id="PR00032">
    <property type="entry name" value="HTHARAC"/>
</dbReference>
<dbReference type="EMBL" id="JBGCUO010000001">
    <property type="protein sequence ID" value="MEY1660550.1"/>
    <property type="molecule type" value="Genomic_DNA"/>
</dbReference>
<sequence length="263" mass="28434">MSLNCQTPFSPDSASSLIVGLSEHWPQPDHVEMHVHVRHQLMYSTRGVMHVVTPAGRWILPPTRAIWICGGTAHGFEARRPVDVITLYVDPAAEQAPDWQGCMVVNVSPLVRELIIASGALPEDYPLQSKPGRLAQVLLEQLEALPQAPLSLPDPLDTRARTISERLKANPAENTPLAALAADAGASIKTIERLFLNETGMTFGAWRLRLRMTSGLELLGLGESVGNVAHAVGYGSPSSFIAAFRTTFGTTPARYFALAPDAV</sequence>
<evidence type="ECO:0000313" key="6">
    <source>
        <dbReference type="EMBL" id="MEY1660550.1"/>
    </source>
</evidence>
<gene>
    <name evidence="6" type="ORF">AB5I84_00140</name>
</gene>
<dbReference type="Gene3D" id="1.10.10.60">
    <property type="entry name" value="Homeodomain-like"/>
    <property type="match status" value="1"/>
</dbReference>
<keyword evidence="1" id="KW-0805">Transcription regulation</keyword>
<organism evidence="6 7">
    <name type="scientific">Isoalcanivorax beigongshangi</name>
    <dbReference type="NCBI Taxonomy" id="3238810"/>
    <lineage>
        <taxon>Bacteria</taxon>
        <taxon>Pseudomonadati</taxon>
        <taxon>Pseudomonadota</taxon>
        <taxon>Gammaproteobacteria</taxon>
        <taxon>Oceanospirillales</taxon>
        <taxon>Alcanivoracaceae</taxon>
        <taxon>Isoalcanivorax</taxon>
    </lineage>
</organism>
<dbReference type="Proteomes" id="UP001562065">
    <property type="component" value="Unassembled WGS sequence"/>
</dbReference>
<evidence type="ECO:0000256" key="4">
    <source>
        <dbReference type="ARBA" id="ARBA00023163"/>
    </source>
</evidence>
<dbReference type="Pfam" id="PF02311">
    <property type="entry name" value="AraC_binding"/>
    <property type="match status" value="1"/>
</dbReference>
<dbReference type="Pfam" id="PF12833">
    <property type="entry name" value="HTH_18"/>
    <property type="match status" value="1"/>
</dbReference>
<evidence type="ECO:0000259" key="5">
    <source>
        <dbReference type="PROSITE" id="PS01124"/>
    </source>
</evidence>
<comment type="caution">
    <text evidence="6">The sequence shown here is derived from an EMBL/GenBank/DDBJ whole genome shotgun (WGS) entry which is preliminary data.</text>
</comment>